<dbReference type="EMBL" id="LWMW01000090">
    <property type="protein sequence ID" value="KZX16526.1"/>
    <property type="molecule type" value="Genomic_DNA"/>
</dbReference>
<dbReference type="RefSeq" id="WP_067259103.1">
    <property type="nucleotide sequence ID" value="NZ_LWMW01000090.1"/>
</dbReference>
<accession>A0A166ED71</accession>
<gene>
    <name evidence="4" type="primary">yrrB_1</name>
    <name evidence="4" type="ORF">MBCUT_07600</name>
</gene>
<dbReference type="OrthoDB" id="66915at2157"/>
<name>A0A166ED71_9EURY</name>
<keyword evidence="5" id="KW-1185">Reference proteome</keyword>
<feature type="repeat" description="TPR" evidence="3">
    <location>
        <begin position="152"/>
        <end position="185"/>
    </location>
</feature>
<dbReference type="SUPFAM" id="SSF48452">
    <property type="entry name" value="TPR-like"/>
    <property type="match status" value="2"/>
</dbReference>
<dbReference type="SMART" id="SM00028">
    <property type="entry name" value="TPR"/>
    <property type="match status" value="6"/>
</dbReference>
<dbReference type="AlphaFoldDB" id="A0A166ED71"/>
<comment type="caution">
    <text evidence="4">The sequence shown here is derived from an EMBL/GenBank/DDBJ whole genome shotgun (WGS) entry which is preliminary data.</text>
</comment>
<reference evidence="4 5" key="1">
    <citation type="submission" date="2016-04" db="EMBL/GenBank/DDBJ databases">
        <title>Genome sequence of Methanobrevibacter cuticularis DSM 11139.</title>
        <authorList>
            <person name="Poehlein A."/>
            <person name="Seedorf H."/>
            <person name="Daniel R."/>
        </authorList>
    </citation>
    <scope>NUCLEOTIDE SEQUENCE [LARGE SCALE GENOMIC DNA]</scope>
    <source>
        <strain evidence="4 5">DSM 11139</strain>
    </source>
</reference>
<organism evidence="4 5">
    <name type="scientific">Methanobrevibacter cuticularis</name>
    <dbReference type="NCBI Taxonomy" id="47311"/>
    <lineage>
        <taxon>Archaea</taxon>
        <taxon>Methanobacteriati</taxon>
        <taxon>Methanobacteriota</taxon>
        <taxon>Methanomada group</taxon>
        <taxon>Methanobacteria</taxon>
        <taxon>Methanobacteriales</taxon>
        <taxon>Methanobacteriaceae</taxon>
        <taxon>Methanobrevibacter</taxon>
    </lineage>
</organism>
<dbReference type="InterPro" id="IPR051685">
    <property type="entry name" value="Ycf3/AcsC/BcsC/TPR_MFPF"/>
</dbReference>
<keyword evidence="1" id="KW-0677">Repeat</keyword>
<evidence type="ECO:0000256" key="2">
    <source>
        <dbReference type="ARBA" id="ARBA00022803"/>
    </source>
</evidence>
<dbReference type="STRING" id="47311.MBCUT_07600"/>
<protein>
    <submittedName>
        <fullName evidence="4">TPR repeat-containing protein YrrB</fullName>
    </submittedName>
</protein>
<evidence type="ECO:0000313" key="5">
    <source>
        <dbReference type="Proteomes" id="UP000077275"/>
    </source>
</evidence>
<evidence type="ECO:0000256" key="3">
    <source>
        <dbReference type="PROSITE-ProRule" id="PRU00339"/>
    </source>
</evidence>
<proteinExistence type="predicted"/>
<dbReference type="PATRIC" id="fig|47311.3.peg.842"/>
<dbReference type="PANTHER" id="PTHR44943">
    <property type="entry name" value="CELLULOSE SYNTHASE OPERON PROTEIN C"/>
    <property type="match status" value="1"/>
</dbReference>
<evidence type="ECO:0000313" key="4">
    <source>
        <dbReference type="EMBL" id="KZX16526.1"/>
    </source>
</evidence>
<feature type="repeat" description="TPR" evidence="3">
    <location>
        <begin position="118"/>
        <end position="151"/>
    </location>
</feature>
<dbReference type="InterPro" id="IPR011990">
    <property type="entry name" value="TPR-like_helical_dom_sf"/>
</dbReference>
<dbReference type="Pfam" id="PF13181">
    <property type="entry name" value="TPR_8"/>
    <property type="match status" value="3"/>
</dbReference>
<dbReference type="Proteomes" id="UP000077275">
    <property type="component" value="Unassembled WGS sequence"/>
</dbReference>
<dbReference type="PROSITE" id="PS50005">
    <property type="entry name" value="TPR"/>
    <property type="match status" value="3"/>
</dbReference>
<feature type="repeat" description="TPR" evidence="3">
    <location>
        <begin position="10"/>
        <end position="43"/>
    </location>
</feature>
<dbReference type="Gene3D" id="1.25.40.10">
    <property type="entry name" value="Tetratricopeptide repeat domain"/>
    <property type="match status" value="3"/>
</dbReference>
<evidence type="ECO:0000256" key="1">
    <source>
        <dbReference type="ARBA" id="ARBA00022737"/>
    </source>
</evidence>
<keyword evidence="2 3" id="KW-0802">TPR repeat</keyword>
<dbReference type="InterPro" id="IPR019734">
    <property type="entry name" value="TPR_rpt"/>
</dbReference>
<dbReference type="PANTHER" id="PTHR44943:SF8">
    <property type="entry name" value="TPR REPEAT-CONTAINING PROTEIN MJ0263"/>
    <property type="match status" value="1"/>
</dbReference>
<sequence>MFSFIKNRRVKRLSDKATKLMKKGDYGAALSHFRKAVKLDNYNEYCLINIGYILDLLSDGQIGIEWYDVVLKLNPDNANALSFKGLSLGLSGKFNESLENYKKVLKILNDDEIKKCNPTIFSEIASVYLGLDNPKCAMKYLKKGLKIDPYFLITICSVGKVFNYLGDFNEAITYFDRAISLKTSTRSKTWHYDKYTFIYSGKAVALFKLGKYEDVLSLLDKALDIREFDVYALYWKHKVLKFFNEDEEAEKYSNLLDIFDDDYIDNFKVVGLIYE</sequence>